<sequence>SSVFAAQGSQIASMFGPVGAVVGTLAAVGLPLLGMAFSSAAKDGRDLSEVLDDLESSVAALDAVTRSYSAKGLVELKEKYGEVNAEILTLIERQKQVAIADAVRDA</sequence>
<feature type="transmembrane region" description="Helical" evidence="1">
    <location>
        <begin position="12"/>
        <end position="37"/>
    </location>
</feature>
<comment type="caution">
    <text evidence="2">The sequence shown here is derived from an EMBL/GenBank/DDBJ whole genome shotgun (WGS) entry which is preliminary data.</text>
</comment>
<dbReference type="RefSeq" id="WP_220086900.1">
    <property type="nucleotide sequence ID" value="NZ_MUAV01000236.1"/>
</dbReference>
<organism evidence="2 3">
    <name type="scientific">Rhodovulum viride</name>
    <dbReference type="NCBI Taxonomy" id="1231134"/>
    <lineage>
        <taxon>Bacteria</taxon>
        <taxon>Pseudomonadati</taxon>
        <taxon>Pseudomonadota</taxon>
        <taxon>Alphaproteobacteria</taxon>
        <taxon>Rhodobacterales</taxon>
        <taxon>Paracoccaceae</taxon>
        <taxon>Rhodovulum</taxon>
    </lineage>
</organism>
<evidence type="ECO:0000313" key="3">
    <source>
        <dbReference type="Proteomes" id="UP000248659"/>
    </source>
</evidence>
<keyword evidence="1" id="KW-0472">Membrane</keyword>
<proteinExistence type="predicted"/>
<feature type="non-terminal residue" evidence="2">
    <location>
        <position position="106"/>
    </location>
</feature>
<dbReference type="Proteomes" id="UP000248659">
    <property type="component" value="Unassembled WGS sequence"/>
</dbReference>
<accession>A0ABX9DCQ9</accession>
<protein>
    <recommendedName>
        <fullName evidence="4">Phage tail tape measure protein</fullName>
    </recommendedName>
</protein>
<gene>
    <name evidence="2" type="ORF">BYZ73_21955</name>
</gene>
<dbReference type="EMBL" id="MUAV01000236">
    <property type="protein sequence ID" value="RAP37207.1"/>
    <property type="molecule type" value="Genomic_DNA"/>
</dbReference>
<keyword evidence="1" id="KW-0812">Transmembrane</keyword>
<keyword evidence="3" id="KW-1185">Reference proteome</keyword>
<evidence type="ECO:0008006" key="4">
    <source>
        <dbReference type="Google" id="ProtNLM"/>
    </source>
</evidence>
<evidence type="ECO:0000313" key="2">
    <source>
        <dbReference type="EMBL" id="RAP37207.1"/>
    </source>
</evidence>
<feature type="non-terminal residue" evidence="2">
    <location>
        <position position="1"/>
    </location>
</feature>
<reference evidence="2 3" key="1">
    <citation type="submission" date="2017-01" db="EMBL/GenBank/DDBJ databases">
        <title>Genome sequence of Rhodovulum viride JA756.</title>
        <authorList>
            <person name="Lakshmi K.V."/>
            <person name="Tushar L.D."/>
            <person name="Sasikala C."/>
            <person name="Venkataramana C."/>
        </authorList>
    </citation>
    <scope>NUCLEOTIDE SEQUENCE [LARGE SCALE GENOMIC DNA]</scope>
    <source>
        <strain evidence="2 3">JA756</strain>
    </source>
</reference>
<keyword evidence="1" id="KW-1133">Transmembrane helix</keyword>
<evidence type="ECO:0000256" key="1">
    <source>
        <dbReference type="SAM" id="Phobius"/>
    </source>
</evidence>
<name>A0ABX9DCQ9_9RHOB</name>